<feature type="coiled-coil region" evidence="1">
    <location>
        <begin position="91"/>
        <end position="219"/>
    </location>
</feature>
<reference evidence="2 4" key="1">
    <citation type="submission" date="2017-11" db="EMBL/GenBank/DDBJ databases">
        <title>The genome of Rhizophagus clarus HR1 reveals common genetic basis of auxotrophy among arbuscular mycorrhizal fungi.</title>
        <authorList>
            <person name="Kobayashi Y."/>
        </authorList>
    </citation>
    <scope>NUCLEOTIDE SEQUENCE [LARGE SCALE GENOMIC DNA]</scope>
    <source>
        <strain evidence="2 4">HR1</strain>
    </source>
</reference>
<evidence type="ECO:0000313" key="4">
    <source>
        <dbReference type="Proteomes" id="UP000247702"/>
    </source>
</evidence>
<accession>A0A2Z6Q906</accession>
<name>A0A2Z6Q906_9GLOM</name>
<comment type="caution">
    <text evidence="2">The sequence shown here is derived from an EMBL/GenBank/DDBJ whole genome shotgun (WGS) entry which is preliminary data.</text>
</comment>
<sequence length="508" mass="60330">MELKSSDAITTYKSDYDDIINDPLYKEIKLNEKLTEELKFSETLCNQFNDILGKYYQGLQNNFNNINNILGEKQELKEMIGDLDDHNSKLVKILVENLEEKSNVIKEKDKEIQEKNKIIQEKDNFIKGKDKLIQEQIKEFRNMQEEYSEIQKVVKKQTKEIKKIQKKDSTIQEKDNEIQELIKKFQEKDDEIQELVKKIQEKDNKIQDLEQDNYKLKNEACEYQYVPGVATNFPLSDDDKYNSIIKLKDDVINLQHSLENYVTKCKDNVEINISEVQDLLKKYGSDTIVTIDQKPLIEAVLQRHVIEQIFMYGEEYFDLNNLLNHEKHGYGIETHLYHRTYDLIQLAEVIVEKRDGVDKSLPIKLRQEVFAALGDRGFNNIIDNKETFPHEFISYYQVILNEEIGKYRTLKDLEKKREVEDMAGEIIKEVVTLFWFRLEVQEPVAQYYWFNYNDYINPSYMEGTWEDDEIDYMAVDICYFPLIGCNNELKRQVYTPARALYKRKCKTV</sequence>
<dbReference type="Proteomes" id="UP000247702">
    <property type="component" value="Unassembled WGS sequence"/>
</dbReference>
<dbReference type="Gene3D" id="1.10.287.2610">
    <property type="match status" value="1"/>
</dbReference>
<dbReference type="Proteomes" id="UP000615446">
    <property type="component" value="Unassembled WGS sequence"/>
</dbReference>
<dbReference type="STRING" id="94130.A0A2Z6Q906"/>
<reference evidence="3" key="2">
    <citation type="submission" date="2019-10" db="EMBL/GenBank/DDBJ databases">
        <title>Conservation and host-specific expression of non-tandemly repeated heterogenous ribosome RNA gene in arbuscular mycorrhizal fungi.</title>
        <authorList>
            <person name="Maeda T."/>
            <person name="Kobayashi Y."/>
            <person name="Nakagawa T."/>
            <person name="Ezawa T."/>
            <person name="Yamaguchi K."/>
            <person name="Bino T."/>
            <person name="Nishimoto Y."/>
            <person name="Shigenobu S."/>
            <person name="Kawaguchi M."/>
        </authorList>
    </citation>
    <scope>NUCLEOTIDE SEQUENCE</scope>
    <source>
        <strain evidence="3">HR1</strain>
    </source>
</reference>
<evidence type="ECO:0000256" key="1">
    <source>
        <dbReference type="SAM" id="Coils"/>
    </source>
</evidence>
<evidence type="ECO:0000313" key="2">
    <source>
        <dbReference type="EMBL" id="GBB86660.1"/>
    </source>
</evidence>
<dbReference type="EMBL" id="BEXD01000339">
    <property type="protein sequence ID" value="GBB86660.1"/>
    <property type="molecule type" value="Genomic_DNA"/>
</dbReference>
<dbReference type="AlphaFoldDB" id="A0A2Z6Q906"/>
<proteinExistence type="predicted"/>
<protein>
    <submittedName>
        <fullName evidence="2">Uncharacterized protein</fullName>
    </submittedName>
</protein>
<keyword evidence="4" id="KW-1185">Reference proteome</keyword>
<dbReference type="EMBL" id="BLAL01000257">
    <property type="protein sequence ID" value="GES97247.1"/>
    <property type="molecule type" value="Genomic_DNA"/>
</dbReference>
<organism evidence="2 4">
    <name type="scientific">Rhizophagus clarus</name>
    <dbReference type="NCBI Taxonomy" id="94130"/>
    <lineage>
        <taxon>Eukaryota</taxon>
        <taxon>Fungi</taxon>
        <taxon>Fungi incertae sedis</taxon>
        <taxon>Mucoromycota</taxon>
        <taxon>Glomeromycotina</taxon>
        <taxon>Glomeromycetes</taxon>
        <taxon>Glomerales</taxon>
        <taxon>Glomeraceae</taxon>
        <taxon>Rhizophagus</taxon>
    </lineage>
</organism>
<dbReference type="OrthoDB" id="2344771at2759"/>
<gene>
    <name evidence="3" type="ORF">RCL2_002383300</name>
    <name evidence="2" type="ORF">RclHR1_13020006</name>
</gene>
<evidence type="ECO:0000313" key="3">
    <source>
        <dbReference type="EMBL" id="GES97247.1"/>
    </source>
</evidence>
<keyword evidence="1" id="KW-0175">Coiled coil</keyword>